<reference evidence="2 3" key="1">
    <citation type="submission" date="2020-02" db="EMBL/GenBank/DDBJ databases">
        <authorList>
            <person name="Ferguson B K."/>
        </authorList>
    </citation>
    <scope>NUCLEOTIDE SEQUENCE [LARGE SCALE GENOMIC DNA]</scope>
</reference>
<evidence type="ECO:0000256" key="1">
    <source>
        <dbReference type="SAM" id="MobiDB-lite"/>
    </source>
</evidence>
<name>A0A6H5IPK5_9HYME</name>
<feature type="region of interest" description="Disordered" evidence="1">
    <location>
        <begin position="58"/>
        <end position="195"/>
    </location>
</feature>
<proteinExistence type="predicted"/>
<feature type="compositionally biased region" description="Basic and acidic residues" evidence="1">
    <location>
        <begin position="63"/>
        <end position="73"/>
    </location>
</feature>
<dbReference type="EMBL" id="CADCXV010000922">
    <property type="protein sequence ID" value="CAB0038703.1"/>
    <property type="molecule type" value="Genomic_DNA"/>
</dbReference>
<feature type="compositionally biased region" description="Polar residues" evidence="1">
    <location>
        <begin position="99"/>
        <end position="108"/>
    </location>
</feature>
<protein>
    <submittedName>
        <fullName evidence="2">Uncharacterized protein</fullName>
    </submittedName>
</protein>
<dbReference type="Proteomes" id="UP000479190">
    <property type="component" value="Unassembled WGS sequence"/>
</dbReference>
<gene>
    <name evidence="2" type="ORF">TBRA_LOCUS10474</name>
</gene>
<sequence length="195" mass="21713">MVEDLAWQAETDEWWSTQLSFRHSQKTLPPTREGTDVEDLIAWLATDSTPEWPILRQAPTTRRRLEQLPRGRTPEQIAVDAAGGGTGGKPPTRPRKINWPSSTPTTSMARPLTSAKYWPGQAQMVDTTQKPPQARSGPRPPRDRLRPPRPMGAIRREPPSAQPHLEPAGEPGRHPSSGRRSATAQQFSRCHTQGT</sequence>
<evidence type="ECO:0000313" key="3">
    <source>
        <dbReference type="Proteomes" id="UP000479190"/>
    </source>
</evidence>
<keyword evidence="3" id="KW-1185">Reference proteome</keyword>
<organism evidence="2 3">
    <name type="scientific">Trichogramma brassicae</name>
    <dbReference type="NCBI Taxonomy" id="86971"/>
    <lineage>
        <taxon>Eukaryota</taxon>
        <taxon>Metazoa</taxon>
        <taxon>Ecdysozoa</taxon>
        <taxon>Arthropoda</taxon>
        <taxon>Hexapoda</taxon>
        <taxon>Insecta</taxon>
        <taxon>Pterygota</taxon>
        <taxon>Neoptera</taxon>
        <taxon>Endopterygota</taxon>
        <taxon>Hymenoptera</taxon>
        <taxon>Apocrita</taxon>
        <taxon>Proctotrupomorpha</taxon>
        <taxon>Chalcidoidea</taxon>
        <taxon>Trichogrammatidae</taxon>
        <taxon>Trichogramma</taxon>
    </lineage>
</organism>
<accession>A0A6H5IPK5</accession>
<dbReference type="AlphaFoldDB" id="A0A6H5IPK5"/>
<evidence type="ECO:0000313" key="2">
    <source>
        <dbReference type="EMBL" id="CAB0038703.1"/>
    </source>
</evidence>
<feature type="compositionally biased region" description="Polar residues" evidence="1">
    <location>
        <begin position="178"/>
        <end position="195"/>
    </location>
</feature>